<sequence>MKAATYVSAGVLELTEKEKPHVIKPTDAVVRMVKSTICGTDLHILGGDVPACKPGTTLGHEAIGIVEEVGDAVNNFKVGDKVIVSCVTACNTCYYCKQQLPSHCEDGGWILGHLIEGTQAEYIHIPHADGSLYHAPESVSDEALVMLSDILPTSYEIGVQPSHVKPGDTVCIVGAGPIGLAALLTVQFYSPSRIIMVDLSESRLEASKEFGATDVIVSTTTEEVKAKIDELTGGRGVDIVFECVGYPATFDICQKVVAIGGHVSNVGVHGKPVSFDLQDLWIKNITLSTGLVNANTTEMLLEVLKSGKIDATKLVTHHFKLSEITEAYKVFKAAEENHTLKVIIENDLS</sequence>
<dbReference type="CDD" id="cd08286">
    <property type="entry name" value="FDH_like_ADH2"/>
    <property type="match status" value="1"/>
</dbReference>
<organism evidence="8 9">
    <name type="scientific">Alloscardovia macacae</name>
    <dbReference type="NCBI Taxonomy" id="1160091"/>
    <lineage>
        <taxon>Bacteria</taxon>
        <taxon>Bacillati</taxon>
        <taxon>Actinomycetota</taxon>
        <taxon>Actinomycetes</taxon>
        <taxon>Bifidobacteriales</taxon>
        <taxon>Bifidobacteriaceae</taxon>
        <taxon>Alloscardovia</taxon>
    </lineage>
</organism>
<dbReference type="Proteomes" id="UP000243540">
    <property type="component" value="Unassembled WGS sequence"/>
</dbReference>
<gene>
    <name evidence="8" type="ORF">B9T39_07350</name>
</gene>
<keyword evidence="5" id="KW-0560">Oxidoreductase</keyword>
<dbReference type="STRING" id="1160091.B9T39_07350"/>
<dbReference type="PANTHER" id="PTHR42813:SF4">
    <property type="entry name" value="NADP-DEPENDENT ISOPROPANOL DEHYDROGENASE"/>
    <property type="match status" value="1"/>
</dbReference>
<dbReference type="InterPro" id="IPR002328">
    <property type="entry name" value="ADH_Zn_CS"/>
</dbReference>
<evidence type="ECO:0000256" key="3">
    <source>
        <dbReference type="ARBA" id="ARBA00022723"/>
    </source>
</evidence>
<evidence type="ECO:0000259" key="7">
    <source>
        <dbReference type="SMART" id="SM00829"/>
    </source>
</evidence>
<dbReference type="RefSeq" id="WP_086107166.1">
    <property type="nucleotide sequence ID" value="NZ_NEKB01000021.1"/>
</dbReference>
<dbReference type="SUPFAM" id="SSF50129">
    <property type="entry name" value="GroES-like"/>
    <property type="match status" value="1"/>
</dbReference>
<comment type="caution">
    <text evidence="8">The sequence shown here is derived from an EMBL/GenBank/DDBJ whole genome shotgun (WGS) entry which is preliminary data.</text>
</comment>
<evidence type="ECO:0000313" key="8">
    <source>
        <dbReference type="EMBL" id="OTA28203.1"/>
    </source>
</evidence>
<protein>
    <submittedName>
        <fullName evidence="8">Alcohol dehydrogenase</fullName>
    </submittedName>
</protein>
<evidence type="ECO:0000313" key="9">
    <source>
        <dbReference type="Proteomes" id="UP000243540"/>
    </source>
</evidence>
<dbReference type="SUPFAM" id="SSF51735">
    <property type="entry name" value="NAD(P)-binding Rossmann-fold domains"/>
    <property type="match status" value="1"/>
</dbReference>
<dbReference type="PROSITE" id="PS00059">
    <property type="entry name" value="ADH_ZINC"/>
    <property type="match status" value="1"/>
</dbReference>
<proteinExistence type="inferred from homology"/>
<evidence type="ECO:0000256" key="1">
    <source>
        <dbReference type="ARBA" id="ARBA00001947"/>
    </source>
</evidence>
<evidence type="ECO:0000256" key="5">
    <source>
        <dbReference type="ARBA" id="ARBA00023002"/>
    </source>
</evidence>
<keyword evidence="3 6" id="KW-0479">Metal-binding</keyword>
<keyword evidence="4 6" id="KW-0862">Zinc</keyword>
<dbReference type="GO" id="GO:0016491">
    <property type="term" value="F:oxidoreductase activity"/>
    <property type="evidence" value="ECO:0007669"/>
    <property type="project" value="UniProtKB-KW"/>
</dbReference>
<evidence type="ECO:0000256" key="2">
    <source>
        <dbReference type="ARBA" id="ARBA00008072"/>
    </source>
</evidence>
<feature type="domain" description="Enoyl reductase (ER)" evidence="7">
    <location>
        <begin position="10"/>
        <end position="344"/>
    </location>
</feature>
<dbReference type="InterPro" id="IPR013154">
    <property type="entry name" value="ADH-like_N"/>
</dbReference>
<dbReference type="AlphaFoldDB" id="A0A1Y2SWL9"/>
<name>A0A1Y2SWL9_9BIFI</name>
<dbReference type="OrthoDB" id="3567264at2"/>
<dbReference type="InterPro" id="IPR020843">
    <property type="entry name" value="ER"/>
</dbReference>
<dbReference type="SMART" id="SM00829">
    <property type="entry name" value="PKS_ER"/>
    <property type="match status" value="1"/>
</dbReference>
<dbReference type="InterPro" id="IPR013149">
    <property type="entry name" value="ADH-like_C"/>
</dbReference>
<evidence type="ECO:0000256" key="6">
    <source>
        <dbReference type="RuleBase" id="RU361277"/>
    </source>
</evidence>
<dbReference type="Pfam" id="PF08240">
    <property type="entry name" value="ADH_N"/>
    <property type="match status" value="1"/>
</dbReference>
<dbReference type="Gene3D" id="3.90.180.10">
    <property type="entry name" value="Medium-chain alcohol dehydrogenases, catalytic domain"/>
    <property type="match status" value="1"/>
</dbReference>
<dbReference type="Pfam" id="PF00107">
    <property type="entry name" value="ADH_zinc_N"/>
    <property type="match status" value="1"/>
</dbReference>
<reference evidence="8 9" key="1">
    <citation type="submission" date="2017-04" db="EMBL/GenBank/DDBJ databases">
        <title>Draft genome sequences of Alloscardovia macacae UMA81211 and UMA81212 isolated from the feces of a rhesus macaque (Macaca mulatta).</title>
        <authorList>
            <person name="Albert K."/>
            <person name="Sela D.A."/>
        </authorList>
    </citation>
    <scope>NUCLEOTIDE SEQUENCE [LARGE SCALE GENOMIC DNA]</scope>
    <source>
        <strain evidence="8 9">UMA81212</strain>
    </source>
</reference>
<dbReference type="Gene3D" id="3.40.50.720">
    <property type="entry name" value="NAD(P)-binding Rossmann-like Domain"/>
    <property type="match status" value="1"/>
</dbReference>
<comment type="cofactor">
    <cofactor evidence="1 6">
        <name>Zn(2+)</name>
        <dbReference type="ChEBI" id="CHEBI:29105"/>
    </cofactor>
</comment>
<accession>A0A1Y2SWL9</accession>
<dbReference type="EMBL" id="NEKC01000021">
    <property type="protein sequence ID" value="OTA28203.1"/>
    <property type="molecule type" value="Genomic_DNA"/>
</dbReference>
<evidence type="ECO:0000256" key="4">
    <source>
        <dbReference type="ARBA" id="ARBA00022833"/>
    </source>
</evidence>
<dbReference type="PANTHER" id="PTHR42813">
    <property type="entry name" value="ZINC-TYPE ALCOHOL DEHYDROGENASE-LIKE"/>
    <property type="match status" value="1"/>
</dbReference>
<comment type="similarity">
    <text evidence="2 6">Belongs to the zinc-containing alcohol dehydrogenase family.</text>
</comment>
<dbReference type="InterPro" id="IPR011032">
    <property type="entry name" value="GroES-like_sf"/>
</dbReference>
<dbReference type="GO" id="GO:0008270">
    <property type="term" value="F:zinc ion binding"/>
    <property type="evidence" value="ECO:0007669"/>
    <property type="project" value="InterPro"/>
</dbReference>
<dbReference type="InterPro" id="IPR036291">
    <property type="entry name" value="NAD(P)-bd_dom_sf"/>
</dbReference>